<dbReference type="AlphaFoldDB" id="C4XKQ8"/>
<keyword evidence="2" id="KW-1185">Reference proteome</keyword>
<protein>
    <submittedName>
        <fullName evidence="1">Uncharacterized protein</fullName>
    </submittedName>
</protein>
<dbReference type="EMBL" id="AP010904">
    <property type="protein sequence ID" value="BAH74449.1"/>
    <property type="molecule type" value="Genomic_DNA"/>
</dbReference>
<dbReference type="STRING" id="573370.DMR_09580"/>
<proteinExistence type="predicted"/>
<name>C4XKQ8_SOLM1</name>
<dbReference type="HOGENOM" id="CLU_2600353_0_0_7"/>
<sequence length="79" mass="8918">MQSQALATEDDIALLRSLIKHGRTDIVTGPEEISIDDANFAYFILEGLVLSPTDLFQVLQCRRSLGRMNYRFIVDALTM</sequence>
<dbReference type="KEGG" id="dma:DMR_09580"/>
<gene>
    <name evidence="1" type="ordered locus">DMR_09580</name>
</gene>
<evidence type="ECO:0000313" key="2">
    <source>
        <dbReference type="Proteomes" id="UP000009071"/>
    </source>
</evidence>
<dbReference type="Proteomes" id="UP000009071">
    <property type="component" value="Chromosome"/>
</dbReference>
<evidence type="ECO:0000313" key="1">
    <source>
        <dbReference type="EMBL" id="BAH74449.1"/>
    </source>
</evidence>
<organism evidence="1 2">
    <name type="scientific">Solidesulfovibrio magneticus (strain ATCC 700980 / DSM 13731 / RS-1)</name>
    <name type="common">Desulfovibrio magneticus</name>
    <dbReference type="NCBI Taxonomy" id="573370"/>
    <lineage>
        <taxon>Bacteria</taxon>
        <taxon>Pseudomonadati</taxon>
        <taxon>Thermodesulfobacteriota</taxon>
        <taxon>Desulfovibrionia</taxon>
        <taxon>Desulfovibrionales</taxon>
        <taxon>Desulfovibrionaceae</taxon>
        <taxon>Solidesulfovibrio</taxon>
    </lineage>
</organism>
<reference evidence="1 2" key="1">
    <citation type="journal article" date="2009" name="Genome Res.">
        <title>Whole genome sequence of Desulfovibrio magneticus strain RS-1 revealed common gene clusters in magnetotactic bacteria.</title>
        <authorList>
            <person name="Nakazawa H."/>
            <person name="Arakaki A."/>
            <person name="Narita-Yamada S."/>
            <person name="Yashiro I."/>
            <person name="Jinno K."/>
            <person name="Aoki N."/>
            <person name="Tsuruyama A."/>
            <person name="Okamura Y."/>
            <person name="Tanikawa S."/>
            <person name="Fujita N."/>
            <person name="Takeyama H."/>
            <person name="Matsunaga T."/>
        </authorList>
    </citation>
    <scope>NUCLEOTIDE SEQUENCE [LARGE SCALE GENOMIC DNA]</scope>
    <source>
        <strain evidence="2">ATCC 700980 / DSM 13731 / RS-1</strain>
    </source>
</reference>
<accession>C4XKQ8</accession>